<evidence type="ECO:0000256" key="6">
    <source>
        <dbReference type="PROSITE-ProRule" id="PRU00433"/>
    </source>
</evidence>
<dbReference type="PROSITE" id="PS51007">
    <property type="entry name" value="CYTC"/>
    <property type="match status" value="2"/>
</dbReference>
<dbReference type="GO" id="GO:0009055">
    <property type="term" value="F:electron transfer activity"/>
    <property type="evidence" value="ECO:0007669"/>
    <property type="project" value="InterPro"/>
</dbReference>
<keyword evidence="10" id="KW-1185">Reference proteome</keyword>
<name>A0A9Y2P253_9RHOB</name>
<keyword evidence="1" id="KW-0813">Transport</keyword>
<dbReference type="AlphaFoldDB" id="A0A9Y2P253"/>
<gene>
    <name evidence="9" type="ORF">QPJ95_19725</name>
</gene>
<evidence type="ECO:0000256" key="5">
    <source>
        <dbReference type="ARBA" id="ARBA00023004"/>
    </source>
</evidence>
<evidence type="ECO:0000259" key="8">
    <source>
        <dbReference type="PROSITE" id="PS51007"/>
    </source>
</evidence>
<dbReference type="RefSeq" id="WP_270920316.1">
    <property type="nucleotide sequence ID" value="NZ_CP127247.1"/>
</dbReference>
<dbReference type="KEGG" id="ppso:QPJ95_19725"/>
<evidence type="ECO:0000256" key="2">
    <source>
        <dbReference type="ARBA" id="ARBA00022617"/>
    </source>
</evidence>
<feature type="domain" description="Cytochrome c" evidence="8">
    <location>
        <begin position="237"/>
        <end position="340"/>
    </location>
</feature>
<dbReference type="EMBL" id="CP127247">
    <property type="protein sequence ID" value="WIY24722.1"/>
    <property type="molecule type" value="Genomic_DNA"/>
</dbReference>
<keyword evidence="3 6" id="KW-0479">Metal-binding</keyword>
<evidence type="ECO:0000313" key="10">
    <source>
        <dbReference type="Proteomes" id="UP001238334"/>
    </source>
</evidence>
<keyword evidence="5 6" id="KW-0408">Iron</keyword>
<keyword evidence="4" id="KW-0249">Electron transport</keyword>
<dbReference type="Gene3D" id="1.10.760.10">
    <property type="entry name" value="Cytochrome c-like domain"/>
    <property type="match status" value="2"/>
</dbReference>
<keyword evidence="7" id="KW-0732">Signal</keyword>
<dbReference type="SUPFAM" id="SSF46626">
    <property type="entry name" value="Cytochrome c"/>
    <property type="match status" value="2"/>
</dbReference>
<keyword evidence="2 6" id="KW-0349">Heme</keyword>
<feature type="domain" description="Cytochrome c" evidence="8">
    <location>
        <begin position="56"/>
        <end position="144"/>
    </location>
</feature>
<evidence type="ECO:0000256" key="1">
    <source>
        <dbReference type="ARBA" id="ARBA00022448"/>
    </source>
</evidence>
<dbReference type="InterPro" id="IPR002327">
    <property type="entry name" value="Cyt_c_1A/1B"/>
</dbReference>
<reference evidence="9 10" key="1">
    <citation type="submission" date="2023-06" db="EMBL/GenBank/DDBJ databases">
        <title>Parasedimentitalea psychrophila sp. nov., a psychrophilic bacterium isolated from deep-sea sediment.</title>
        <authorList>
            <person name="Li A."/>
        </authorList>
    </citation>
    <scope>NUCLEOTIDE SEQUENCE [LARGE SCALE GENOMIC DNA]</scope>
    <source>
        <strain evidence="9 10">QS115</strain>
    </source>
</reference>
<proteinExistence type="predicted"/>
<dbReference type="Pfam" id="PF00034">
    <property type="entry name" value="Cytochrom_C"/>
    <property type="match status" value="2"/>
</dbReference>
<dbReference type="InterPro" id="IPR009056">
    <property type="entry name" value="Cyt_c-like_dom"/>
</dbReference>
<dbReference type="Proteomes" id="UP001238334">
    <property type="component" value="Chromosome"/>
</dbReference>
<organism evidence="9 10">
    <name type="scientific">Parasedimentitalea psychrophila</name>
    <dbReference type="NCBI Taxonomy" id="2997337"/>
    <lineage>
        <taxon>Bacteria</taxon>
        <taxon>Pseudomonadati</taxon>
        <taxon>Pseudomonadota</taxon>
        <taxon>Alphaproteobacteria</taxon>
        <taxon>Rhodobacterales</taxon>
        <taxon>Paracoccaceae</taxon>
        <taxon>Parasedimentitalea</taxon>
    </lineage>
</organism>
<protein>
    <submittedName>
        <fullName evidence="9">C-type cytochrome</fullName>
    </submittedName>
</protein>
<accession>A0A9Y2P253</accession>
<dbReference type="InterPro" id="IPR051459">
    <property type="entry name" value="Cytochrome_c-type_DH"/>
</dbReference>
<dbReference type="GO" id="GO:0046872">
    <property type="term" value="F:metal ion binding"/>
    <property type="evidence" value="ECO:0007669"/>
    <property type="project" value="UniProtKB-KW"/>
</dbReference>
<feature type="chain" id="PRO_5040860629" evidence="7">
    <location>
        <begin position="24"/>
        <end position="341"/>
    </location>
</feature>
<dbReference type="PRINTS" id="PR00604">
    <property type="entry name" value="CYTCHRMECIAB"/>
</dbReference>
<evidence type="ECO:0000256" key="4">
    <source>
        <dbReference type="ARBA" id="ARBA00022982"/>
    </source>
</evidence>
<evidence type="ECO:0000313" key="9">
    <source>
        <dbReference type="EMBL" id="WIY24722.1"/>
    </source>
</evidence>
<evidence type="ECO:0000256" key="3">
    <source>
        <dbReference type="ARBA" id="ARBA00022723"/>
    </source>
</evidence>
<dbReference type="InterPro" id="IPR036909">
    <property type="entry name" value="Cyt_c-like_dom_sf"/>
</dbReference>
<sequence>MSKFLNSAAVAVAITLIAAPAFAGKIGLGRAALPAEIAAWDGDISPDGTGLPVGSGDALIGEEIFADKCAACHGDFAEGIGNWPKLAGGADTLNHDDPLKTVGSYWPHLTTAFDYIKRSMPYGNAGSLSDDEVYAIVAYILYSNDLIEDDFVLSNETFFDVEMPNAGGFIIDDRAETEYALWTGEPCMANCKDDVVVTMRALVLDVTPDQVEPAEEEVTEITEAKVEDVAANAIDAELAAAGAKVFKKCKSCHQIGEGAKNRTGPILTGIVGGAAGAVDGFRYSKPLKAAAEGGLVWTEAELAEFLAKPRAYLKGTKMSFSGIKKPADQLAIIEYLRLFDE</sequence>
<feature type="signal peptide" evidence="7">
    <location>
        <begin position="1"/>
        <end position="23"/>
    </location>
</feature>
<dbReference type="PANTHER" id="PTHR35008">
    <property type="entry name" value="BLL4482 PROTEIN-RELATED"/>
    <property type="match status" value="1"/>
</dbReference>
<evidence type="ECO:0000256" key="7">
    <source>
        <dbReference type="SAM" id="SignalP"/>
    </source>
</evidence>
<dbReference type="PANTHER" id="PTHR35008:SF8">
    <property type="entry name" value="ALCOHOL DEHYDROGENASE CYTOCHROME C SUBUNIT"/>
    <property type="match status" value="1"/>
</dbReference>
<dbReference type="GO" id="GO:0020037">
    <property type="term" value="F:heme binding"/>
    <property type="evidence" value="ECO:0007669"/>
    <property type="project" value="InterPro"/>
</dbReference>